<proteinExistence type="predicted"/>
<dbReference type="AlphaFoldDB" id="A0AAE1KWP1"/>
<organism evidence="2 3">
    <name type="scientific">Petrolisthes cinctipes</name>
    <name type="common">Flat porcelain crab</name>
    <dbReference type="NCBI Taxonomy" id="88211"/>
    <lineage>
        <taxon>Eukaryota</taxon>
        <taxon>Metazoa</taxon>
        <taxon>Ecdysozoa</taxon>
        <taxon>Arthropoda</taxon>
        <taxon>Crustacea</taxon>
        <taxon>Multicrustacea</taxon>
        <taxon>Malacostraca</taxon>
        <taxon>Eumalacostraca</taxon>
        <taxon>Eucarida</taxon>
        <taxon>Decapoda</taxon>
        <taxon>Pleocyemata</taxon>
        <taxon>Anomura</taxon>
        <taxon>Galatheoidea</taxon>
        <taxon>Porcellanidae</taxon>
        <taxon>Petrolisthes</taxon>
    </lineage>
</organism>
<evidence type="ECO:0000313" key="3">
    <source>
        <dbReference type="Proteomes" id="UP001286313"/>
    </source>
</evidence>
<protein>
    <submittedName>
        <fullName evidence="2">Uncharacterized protein</fullName>
    </submittedName>
</protein>
<dbReference type="EMBL" id="JAWQEG010000670">
    <property type="protein sequence ID" value="KAK3886793.1"/>
    <property type="molecule type" value="Genomic_DNA"/>
</dbReference>
<evidence type="ECO:0000313" key="2">
    <source>
        <dbReference type="EMBL" id="KAK3886793.1"/>
    </source>
</evidence>
<reference evidence="2" key="1">
    <citation type="submission" date="2023-10" db="EMBL/GenBank/DDBJ databases">
        <title>Genome assemblies of two species of porcelain crab, Petrolisthes cinctipes and Petrolisthes manimaculis (Anomura: Porcellanidae).</title>
        <authorList>
            <person name="Angst P."/>
        </authorList>
    </citation>
    <scope>NUCLEOTIDE SEQUENCE</scope>
    <source>
        <strain evidence="2">PB745_01</strain>
        <tissue evidence="2">Gill</tissue>
    </source>
</reference>
<accession>A0AAE1KWP1</accession>
<keyword evidence="3" id="KW-1185">Reference proteome</keyword>
<sequence>MSARPIIRHLPPLPSLYQLSHLMKECHTSPSVTSFKTECHPNTNLKEECHTSPRVTSLRYSKDVPGTHMNMLRSGNPDSRSPIEQHISIASEDSTLQ</sequence>
<evidence type="ECO:0000256" key="1">
    <source>
        <dbReference type="SAM" id="MobiDB-lite"/>
    </source>
</evidence>
<name>A0AAE1KWP1_PETCI</name>
<feature type="region of interest" description="Disordered" evidence="1">
    <location>
        <begin position="60"/>
        <end position="97"/>
    </location>
</feature>
<comment type="caution">
    <text evidence="2">The sequence shown here is derived from an EMBL/GenBank/DDBJ whole genome shotgun (WGS) entry which is preliminary data.</text>
</comment>
<dbReference type="Proteomes" id="UP001286313">
    <property type="component" value="Unassembled WGS sequence"/>
</dbReference>
<gene>
    <name evidence="2" type="ORF">Pcinc_009074</name>
</gene>